<dbReference type="InterPro" id="IPR032312">
    <property type="entry name" value="LacZ_4"/>
</dbReference>
<evidence type="ECO:0000256" key="5">
    <source>
        <dbReference type="ARBA" id="ARBA00022801"/>
    </source>
</evidence>
<dbReference type="InterPro" id="IPR006101">
    <property type="entry name" value="Glyco_hydro_2"/>
</dbReference>
<dbReference type="InterPro" id="IPR006103">
    <property type="entry name" value="Glyco_hydro_2_cat"/>
</dbReference>
<evidence type="ECO:0000313" key="10">
    <source>
        <dbReference type="Proteomes" id="UP000548476"/>
    </source>
</evidence>
<dbReference type="PANTHER" id="PTHR46323:SF2">
    <property type="entry name" value="BETA-GALACTOSIDASE"/>
    <property type="match status" value="1"/>
</dbReference>
<dbReference type="Pfam" id="PF02836">
    <property type="entry name" value="Glyco_hydro_2_C"/>
    <property type="match status" value="1"/>
</dbReference>
<evidence type="ECO:0000256" key="2">
    <source>
        <dbReference type="ARBA" id="ARBA00007401"/>
    </source>
</evidence>
<dbReference type="InterPro" id="IPR014718">
    <property type="entry name" value="GH-type_carb-bd"/>
</dbReference>
<organism evidence="9 10">
    <name type="scientific">Phytomonospora endophytica</name>
    <dbReference type="NCBI Taxonomy" id="714109"/>
    <lineage>
        <taxon>Bacteria</taxon>
        <taxon>Bacillati</taxon>
        <taxon>Actinomycetota</taxon>
        <taxon>Actinomycetes</taxon>
        <taxon>Micromonosporales</taxon>
        <taxon>Micromonosporaceae</taxon>
        <taxon>Phytomonospora</taxon>
    </lineage>
</organism>
<dbReference type="InterPro" id="IPR011013">
    <property type="entry name" value="Gal_mutarotase_sf_dom"/>
</dbReference>
<dbReference type="GO" id="GO:0030246">
    <property type="term" value="F:carbohydrate binding"/>
    <property type="evidence" value="ECO:0007669"/>
    <property type="project" value="InterPro"/>
</dbReference>
<accession>A0A841FAL6</accession>
<proteinExistence type="inferred from homology"/>
<dbReference type="Proteomes" id="UP000548476">
    <property type="component" value="Unassembled WGS sequence"/>
</dbReference>
<dbReference type="EMBL" id="JACHGT010000001">
    <property type="protein sequence ID" value="MBB6032804.1"/>
    <property type="molecule type" value="Genomic_DNA"/>
</dbReference>
<dbReference type="Pfam" id="PF16353">
    <property type="entry name" value="LacZ_4"/>
    <property type="match status" value="1"/>
</dbReference>
<dbReference type="PRINTS" id="PR00132">
    <property type="entry name" value="GLHYDRLASE2"/>
</dbReference>
<dbReference type="Gene3D" id="2.60.40.10">
    <property type="entry name" value="Immunoglobulins"/>
    <property type="match status" value="2"/>
</dbReference>
<reference evidence="9 10" key="1">
    <citation type="submission" date="2020-08" db="EMBL/GenBank/DDBJ databases">
        <title>Genomic Encyclopedia of Type Strains, Phase IV (KMG-IV): sequencing the most valuable type-strain genomes for metagenomic binning, comparative biology and taxonomic classification.</title>
        <authorList>
            <person name="Goeker M."/>
        </authorList>
    </citation>
    <scope>NUCLEOTIDE SEQUENCE [LARGE SCALE GENOMIC DNA]</scope>
    <source>
        <strain evidence="9 10">YIM 65646</strain>
    </source>
</reference>
<keyword evidence="5 9" id="KW-0378">Hydrolase</keyword>
<dbReference type="InterPro" id="IPR006104">
    <property type="entry name" value="Glyco_hydro_2_N"/>
</dbReference>
<dbReference type="AlphaFoldDB" id="A0A841FAL6"/>
<dbReference type="PROSITE" id="PS00608">
    <property type="entry name" value="GLYCOSYL_HYDROL_F2_2"/>
    <property type="match status" value="1"/>
</dbReference>
<dbReference type="RefSeq" id="WP_184785663.1">
    <property type="nucleotide sequence ID" value="NZ_BONT01000034.1"/>
</dbReference>
<comment type="caution">
    <text evidence="9">The sequence shown here is derived from an EMBL/GenBank/DDBJ whole genome shotgun (WGS) entry which is preliminary data.</text>
</comment>
<dbReference type="Gene3D" id="2.70.98.10">
    <property type="match status" value="1"/>
</dbReference>
<dbReference type="PANTHER" id="PTHR46323">
    <property type="entry name" value="BETA-GALACTOSIDASE"/>
    <property type="match status" value="1"/>
</dbReference>
<dbReference type="Gene3D" id="3.20.20.80">
    <property type="entry name" value="Glycosidases"/>
    <property type="match status" value="1"/>
</dbReference>
<evidence type="ECO:0000313" key="9">
    <source>
        <dbReference type="EMBL" id="MBB6032804.1"/>
    </source>
</evidence>
<dbReference type="InterPro" id="IPR050347">
    <property type="entry name" value="Bact_Beta-galactosidase"/>
</dbReference>
<dbReference type="SUPFAM" id="SSF49785">
    <property type="entry name" value="Galactose-binding domain-like"/>
    <property type="match status" value="1"/>
</dbReference>
<evidence type="ECO:0000256" key="4">
    <source>
        <dbReference type="ARBA" id="ARBA00013303"/>
    </source>
</evidence>
<dbReference type="GO" id="GO:0005990">
    <property type="term" value="P:lactose catabolic process"/>
    <property type="evidence" value="ECO:0007669"/>
    <property type="project" value="TreeGrafter"/>
</dbReference>
<dbReference type="InterPro" id="IPR004199">
    <property type="entry name" value="B-gal_small/dom_5"/>
</dbReference>
<dbReference type="InterPro" id="IPR017853">
    <property type="entry name" value="GH"/>
</dbReference>
<gene>
    <name evidence="9" type="ORF">HNR73_000646</name>
</gene>
<protein>
    <recommendedName>
        <fullName evidence="4">Beta-galactosidase</fullName>
        <ecNumber evidence="3">3.2.1.23</ecNumber>
    </recommendedName>
    <alternativeName>
        <fullName evidence="7">Lactase</fullName>
    </alternativeName>
</protein>
<name>A0A841FAL6_9ACTN</name>
<dbReference type="SUPFAM" id="SSF51445">
    <property type="entry name" value="(Trans)glycosidases"/>
    <property type="match status" value="1"/>
</dbReference>
<dbReference type="Pfam" id="PF02837">
    <property type="entry name" value="Glyco_hydro_2_N"/>
    <property type="match status" value="1"/>
</dbReference>
<dbReference type="SMART" id="SM01038">
    <property type="entry name" value="Bgal_small_N"/>
    <property type="match status" value="1"/>
</dbReference>
<evidence type="ECO:0000256" key="6">
    <source>
        <dbReference type="ARBA" id="ARBA00023295"/>
    </source>
</evidence>
<dbReference type="InterPro" id="IPR023230">
    <property type="entry name" value="Glyco_hydro_2_CS"/>
</dbReference>
<evidence type="ECO:0000256" key="7">
    <source>
        <dbReference type="ARBA" id="ARBA00032230"/>
    </source>
</evidence>
<keyword evidence="10" id="KW-1185">Reference proteome</keyword>
<dbReference type="InterPro" id="IPR023232">
    <property type="entry name" value="Glyco_hydro_2_AS"/>
</dbReference>
<dbReference type="InterPro" id="IPR036156">
    <property type="entry name" value="Beta-gal/glucu_dom_sf"/>
</dbReference>
<dbReference type="SUPFAM" id="SSF74650">
    <property type="entry name" value="Galactose mutarotase-like"/>
    <property type="match status" value="1"/>
</dbReference>
<dbReference type="GO" id="GO:0009341">
    <property type="term" value="C:beta-galactosidase complex"/>
    <property type="evidence" value="ECO:0007669"/>
    <property type="project" value="InterPro"/>
</dbReference>
<dbReference type="InterPro" id="IPR008979">
    <property type="entry name" value="Galactose-bd-like_sf"/>
</dbReference>
<dbReference type="PROSITE" id="PS00719">
    <property type="entry name" value="GLYCOSYL_HYDROL_F2_1"/>
    <property type="match status" value="1"/>
</dbReference>
<evidence type="ECO:0000256" key="1">
    <source>
        <dbReference type="ARBA" id="ARBA00001412"/>
    </source>
</evidence>
<comment type="catalytic activity">
    <reaction evidence="1">
        <text>Hydrolysis of terminal non-reducing beta-D-galactose residues in beta-D-galactosides.</text>
        <dbReference type="EC" id="3.2.1.23"/>
    </reaction>
</comment>
<dbReference type="SUPFAM" id="SSF49303">
    <property type="entry name" value="beta-Galactosidase/glucuronidase domain"/>
    <property type="match status" value="2"/>
</dbReference>
<keyword evidence="6 9" id="KW-0326">Glycosidase</keyword>
<dbReference type="FunFam" id="3.20.20.80:FF:000018">
    <property type="entry name" value="Beta-galactosidase"/>
    <property type="match status" value="1"/>
</dbReference>
<evidence type="ECO:0000256" key="3">
    <source>
        <dbReference type="ARBA" id="ARBA00012756"/>
    </source>
</evidence>
<dbReference type="InterPro" id="IPR013783">
    <property type="entry name" value="Ig-like_fold"/>
</dbReference>
<dbReference type="Pfam" id="PF02929">
    <property type="entry name" value="Bgal_small_N"/>
    <property type="match status" value="1"/>
</dbReference>
<feature type="domain" description="Beta galactosidase small chain/" evidence="8">
    <location>
        <begin position="703"/>
        <end position="963"/>
    </location>
</feature>
<dbReference type="GO" id="GO:0004565">
    <property type="term" value="F:beta-galactosidase activity"/>
    <property type="evidence" value="ECO:0007669"/>
    <property type="project" value="UniProtKB-EC"/>
</dbReference>
<sequence length="965" mass="107543">MTRPLAYFEDPSPGFGALPPRAIGRTDAAQVDLSGTWRFHLAGSEDKAPEGFWDPDFDDAGWSDIPVPSSWPMHGHGAPIYTNVVYPIPVDPPRVPAENQVGDHRLVFDLPEGWPQTGRTVLRFEGADSSLRVWCNGVELGISRGSRLPVEFDATVALRPGRNVLAARVHQWSSATYLEDQDMWWLPGIFREVTLRHRPDGAVGDFFVRAGYDHVGGSGSLLLEAAEGVRVVIPELEVDAESGTPVTIPFVEPWSAELPRRYAAEIRSATETVAVHVGFRTVSIEDARLLVNGSPVLLRGVNRHEFHPRTGRVVPYQTARSELTLMKRHNINAVRTSHYPPHPAFLDLCDELGMWVIDECDLETHGFELQDWRDNPSDDPLWTDAYLDRMRRMVERDKNHPSVIMWSLGNESGTGANLAAMAAWAKHRDDTRLIHYEGDWTCAYTDVYSRMYAGVTEVEQIGKRIEAPLDDPGLDARRRAMPFVLCEYAHAMGNGPGGLSEYQRLFDTYPRLSGGFIWEWLDHGIPVSTPDGRAHYAYGGDFGETVHDGNFIIDGLVFPDRTPSPGLVEFKKVVEPIRFETQPDGSVRVTNRHDFRDTSHLAFRWELAIDGQHTDGGPLDLPVLRPGESADLTLPIFPPERAGLPPFEHWWTVRAVLAAETAWAPAGHEIAWHQGRTDDVIAERPFDADEPTAPVVVEDGRVLLGPAEFASDGTLLRVGDIEIGCPSLELWRAPTDNDRGKNPSVADRWERVGLDDLSHRLIRAGAYDHSYVVHTEVKPAGGTASMANTYRWQAFGNWLRLEITMLPEGEWTVPLGRVGFKLGLPAAWDNVEWFGRGPGEAYPDSIAAARIGHYTSTVDRLQTPYVRPQENGARAEVRWARITGHNGRGLQLHGEPHFSLTVRRWPTKALAEAKHTTDLADSGELHLHIDHVHRGLGSASCGPDVLPRYELNAVPLSFAVWLRTM</sequence>
<dbReference type="Gene3D" id="2.60.120.260">
    <property type="entry name" value="Galactose-binding domain-like"/>
    <property type="match status" value="1"/>
</dbReference>
<dbReference type="EC" id="3.2.1.23" evidence="3"/>
<evidence type="ECO:0000259" key="8">
    <source>
        <dbReference type="SMART" id="SM01038"/>
    </source>
</evidence>
<comment type="similarity">
    <text evidence="2">Belongs to the glycosyl hydrolase 2 family.</text>
</comment>